<evidence type="ECO:0000313" key="2">
    <source>
        <dbReference type="Proteomes" id="UP001310290"/>
    </source>
</evidence>
<organism evidence="1 2">
    <name type="scientific">Streptomyces bottropensis</name>
    <dbReference type="NCBI Taxonomy" id="42235"/>
    <lineage>
        <taxon>Bacteria</taxon>
        <taxon>Bacillati</taxon>
        <taxon>Actinomycetota</taxon>
        <taxon>Actinomycetes</taxon>
        <taxon>Kitasatosporales</taxon>
        <taxon>Streptomycetaceae</taxon>
        <taxon>Streptomyces</taxon>
    </lineage>
</organism>
<accession>A0ABU8ALB2</accession>
<protein>
    <submittedName>
        <fullName evidence="1">Uncharacterized protein</fullName>
    </submittedName>
</protein>
<dbReference type="Proteomes" id="UP001310290">
    <property type="component" value="Unassembled WGS sequence"/>
</dbReference>
<name>A0ABU8ALB2_9ACTN</name>
<evidence type="ECO:0000313" key="1">
    <source>
        <dbReference type="EMBL" id="MEH0634454.1"/>
    </source>
</evidence>
<reference evidence="1" key="1">
    <citation type="submission" date="2023-04" db="EMBL/GenBank/DDBJ databases">
        <title>Genomic diversity of scab-causing Streptomyces spp. in the province of Quebec, Canada.</title>
        <authorList>
            <person name="Biessy A."/>
            <person name="Cadieux M."/>
            <person name="Ciotola M."/>
            <person name="Filion M."/>
        </authorList>
    </citation>
    <scope>NUCLEOTIDE SEQUENCE</scope>
    <source>
        <strain evidence="1">B21-115</strain>
    </source>
</reference>
<keyword evidence="2" id="KW-1185">Reference proteome</keyword>
<sequence>MTDPLGREGVGIAFPGTHATPLGSVEQRVVVDPATGELLAEQLVLVEPSARARAAGLDAGTTVNYTATTRMGWGENQIKVPANARR</sequence>
<proteinExistence type="predicted"/>
<comment type="caution">
    <text evidence="1">The sequence shown here is derived from an EMBL/GenBank/DDBJ whole genome shotgun (WGS) entry which is preliminary data.</text>
</comment>
<dbReference type="EMBL" id="JARULZ010000001">
    <property type="protein sequence ID" value="MEH0634454.1"/>
    <property type="molecule type" value="Genomic_DNA"/>
</dbReference>
<gene>
    <name evidence="1" type="ORF">QBA35_13970</name>
</gene>
<dbReference type="RefSeq" id="WP_334658693.1">
    <property type="nucleotide sequence ID" value="NZ_JARULZ010000001.1"/>
</dbReference>